<keyword evidence="3" id="KW-1185">Reference proteome</keyword>
<organism evidence="2 3">
    <name type="scientific">Talaromyces pinophilus</name>
    <name type="common">Penicillium pinophilum</name>
    <dbReference type="NCBI Taxonomy" id="128442"/>
    <lineage>
        <taxon>Eukaryota</taxon>
        <taxon>Fungi</taxon>
        <taxon>Dikarya</taxon>
        <taxon>Ascomycota</taxon>
        <taxon>Pezizomycotina</taxon>
        <taxon>Eurotiomycetes</taxon>
        <taxon>Eurotiomycetidae</taxon>
        <taxon>Eurotiales</taxon>
        <taxon>Trichocomaceae</taxon>
        <taxon>Talaromyces</taxon>
        <taxon>Talaromyces sect. Talaromyces</taxon>
    </lineage>
</organism>
<reference evidence="3" key="1">
    <citation type="journal article" date="2015" name="Genome Announc.">
        <title>Draft genome sequence of Talaromyces cellulolyticus strain Y-94, a source of lignocellulosic biomass-degrading enzymes.</title>
        <authorList>
            <person name="Fujii T."/>
            <person name="Koike H."/>
            <person name="Sawayama S."/>
            <person name="Yano S."/>
            <person name="Inoue H."/>
        </authorList>
    </citation>
    <scope>NUCLEOTIDE SEQUENCE [LARGE SCALE GENOMIC DNA]</scope>
    <source>
        <strain evidence="3">Y-94</strain>
    </source>
</reference>
<feature type="signal peptide" evidence="1">
    <location>
        <begin position="1"/>
        <end position="18"/>
    </location>
</feature>
<name>A0A6V8H7N3_TALPI</name>
<keyword evidence="1" id="KW-0732">Signal</keyword>
<gene>
    <name evidence="2" type="ORF">TCE0_022f06756</name>
</gene>
<dbReference type="AlphaFoldDB" id="A0A6V8H7N3"/>
<evidence type="ECO:0000313" key="2">
    <source>
        <dbReference type="EMBL" id="GAM37120.1"/>
    </source>
</evidence>
<dbReference type="EMBL" id="DF933818">
    <property type="protein sequence ID" value="GAM37120.1"/>
    <property type="molecule type" value="Genomic_DNA"/>
</dbReference>
<evidence type="ECO:0000256" key="1">
    <source>
        <dbReference type="SAM" id="SignalP"/>
    </source>
</evidence>
<dbReference type="Proteomes" id="UP000053095">
    <property type="component" value="Unassembled WGS sequence"/>
</dbReference>
<proteinExistence type="predicted"/>
<comment type="caution">
    <text evidence="2">The sequence shown here is derived from an EMBL/GenBank/DDBJ whole genome shotgun (WGS) entry which is preliminary data.</text>
</comment>
<feature type="chain" id="PRO_5028346194" evidence="1">
    <location>
        <begin position="19"/>
        <end position="103"/>
    </location>
</feature>
<protein>
    <submittedName>
        <fullName evidence="2">Uncharacterized protein</fullName>
    </submittedName>
</protein>
<accession>A0A6V8H7N3</accession>
<evidence type="ECO:0000313" key="3">
    <source>
        <dbReference type="Proteomes" id="UP000053095"/>
    </source>
</evidence>
<sequence length="103" mass="10858">MKLINIIAFLSAAMAVSADSCNRGGVYCGTSLLNKGFSLMATGDYHDHIVAVLTGAGKSTDDAHVRNSIFNCLSGGEIAYQGYCTYGCGGTQSEDPDYCLPQY</sequence>